<dbReference type="PROSITE" id="PS51340">
    <property type="entry name" value="MOSC"/>
    <property type="match status" value="1"/>
</dbReference>
<dbReference type="PANTHER" id="PTHR14237:SF19">
    <property type="entry name" value="MITOCHONDRIAL AMIDOXIME REDUCING COMPONENT 1"/>
    <property type="match status" value="1"/>
</dbReference>
<dbReference type="InterPro" id="IPR005302">
    <property type="entry name" value="MoCF_Sase_C"/>
</dbReference>
<feature type="domain" description="MOSC" evidence="1">
    <location>
        <begin position="116"/>
        <end position="263"/>
    </location>
</feature>
<protein>
    <recommendedName>
        <fullName evidence="1">MOSC domain-containing protein</fullName>
    </recommendedName>
</protein>
<dbReference type="InterPro" id="IPR011037">
    <property type="entry name" value="Pyrv_Knase-like_insert_dom_sf"/>
</dbReference>
<dbReference type="PANTHER" id="PTHR14237">
    <property type="entry name" value="MOLYBDOPTERIN COFACTOR SULFURASE MOSC"/>
    <property type="match status" value="1"/>
</dbReference>
<dbReference type="RefSeq" id="WP_063244727.1">
    <property type="nucleotide sequence ID" value="NZ_LUKF01000018.1"/>
</dbReference>
<dbReference type="SUPFAM" id="SSF141673">
    <property type="entry name" value="MOSC N-terminal domain-like"/>
    <property type="match status" value="1"/>
</dbReference>
<dbReference type="InterPro" id="IPR005303">
    <property type="entry name" value="MOCOS_middle"/>
</dbReference>
<comment type="caution">
    <text evidence="2">The sequence shown here is derived from an EMBL/GenBank/DDBJ whole genome shotgun (WGS) entry which is preliminary data.</text>
</comment>
<evidence type="ECO:0000313" key="3">
    <source>
        <dbReference type="Proteomes" id="UP000075391"/>
    </source>
</evidence>
<dbReference type="AlphaFoldDB" id="A0A150WDD4"/>
<evidence type="ECO:0000259" key="1">
    <source>
        <dbReference type="PROSITE" id="PS51340"/>
    </source>
</evidence>
<dbReference type="GO" id="GO:0030170">
    <property type="term" value="F:pyridoxal phosphate binding"/>
    <property type="evidence" value="ECO:0007669"/>
    <property type="project" value="InterPro"/>
</dbReference>
<reference evidence="2 3" key="1">
    <citation type="submission" date="2016-03" db="EMBL/GenBank/DDBJ databases">
        <authorList>
            <person name="Ploux O."/>
        </authorList>
    </citation>
    <scope>NUCLEOTIDE SEQUENCE [LARGE SCALE GENOMIC DNA]</scope>
    <source>
        <strain evidence="2 3">BER2</strain>
    </source>
</reference>
<dbReference type="GO" id="GO:0003824">
    <property type="term" value="F:catalytic activity"/>
    <property type="evidence" value="ECO:0007669"/>
    <property type="project" value="InterPro"/>
</dbReference>
<name>A0A150WDD4_BDEBC</name>
<sequence>MKIEDLFIYPIKSARAQNVKDMKITTEGPEGDRQWMLVDENGRFLSQRSLPKIATIEVFQDEASLTIGFQKMFFKISKNNSFKRKITVQVWNDSFEAALEPDLYSQGISQYLGVNCKLVRYAPFSHRRVRSLQEETWKPEVRFADARPLLLVNTKSLEDLNSRLAEPVGMDRFRPNIIFQGQTAFEEDGWNRIRIGEVTFSQPKRSARCVMITIDQVTGEKKGPEPLKTLSTYRKEGAGVFFGTLWIPENEGLIQKTDSLEVLG</sequence>
<proteinExistence type="predicted"/>
<dbReference type="Pfam" id="PF03473">
    <property type="entry name" value="MOSC"/>
    <property type="match status" value="1"/>
</dbReference>
<dbReference type="GO" id="GO:0030151">
    <property type="term" value="F:molybdenum ion binding"/>
    <property type="evidence" value="ECO:0007669"/>
    <property type="project" value="InterPro"/>
</dbReference>
<dbReference type="Pfam" id="PF03476">
    <property type="entry name" value="MOSC_N"/>
    <property type="match status" value="1"/>
</dbReference>
<accession>A0A150WDD4</accession>
<organism evidence="2 3">
    <name type="scientific">Bdellovibrio bacteriovorus</name>
    <dbReference type="NCBI Taxonomy" id="959"/>
    <lineage>
        <taxon>Bacteria</taxon>
        <taxon>Pseudomonadati</taxon>
        <taxon>Bdellovibrionota</taxon>
        <taxon>Bdellovibrionia</taxon>
        <taxon>Bdellovibrionales</taxon>
        <taxon>Pseudobdellovibrionaceae</taxon>
        <taxon>Bdellovibrio</taxon>
    </lineage>
</organism>
<evidence type="ECO:0000313" key="2">
    <source>
        <dbReference type="EMBL" id="KYG60882.1"/>
    </source>
</evidence>
<dbReference type="Proteomes" id="UP000075391">
    <property type="component" value="Unassembled WGS sequence"/>
</dbReference>
<gene>
    <name evidence="2" type="ORF">AZI85_10500</name>
</gene>
<dbReference type="SUPFAM" id="SSF50800">
    <property type="entry name" value="PK beta-barrel domain-like"/>
    <property type="match status" value="1"/>
</dbReference>
<dbReference type="EMBL" id="LUKF01000018">
    <property type="protein sequence ID" value="KYG60882.1"/>
    <property type="molecule type" value="Genomic_DNA"/>
</dbReference>
<dbReference type="OrthoDB" id="5291700at2"/>